<keyword evidence="4 20" id="KW-0812">Transmembrane</keyword>
<feature type="repeat" description="Solcar" evidence="20">
    <location>
        <begin position="9"/>
        <end position="107"/>
    </location>
</feature>
<evidence type="ECO:0000256" key="20">
    <source>
        <dbReference type="PROSITE-ProRule" id="PRU00282"/>
    </source>
</evidence>
<keyword evidence="8" id="KW-0496">Mitochondrion</keyword>
<protein>
    <recommendedName>
        <fullName evidence="11">Mitochondrial 2-oxodicarboxylate carrier</fullName>
    </recommendedName>
    <alternativeName>
        <fullName evidence="12">Solute carrier family 25 member 21</fullName>
    </alternativeName>
</protein>
<dbReference type="KEGG" id="phu:Phum_PHUM392340"/>
<evidence type="ECO:0000256" key="8">
    <source>
        <dbReference type="ARBA" id="ARBA00023128"/>
    </source>
</evidence>
<keyword evidence="24" id="KW-1185">Reference proteome</keyword>
<comment type="catalytic activity">
    <reaction evidence="17">
        <text>2-oxoheptanedioate(in) + 2-oxoglutarate(out) = 2-oxoheptanedioate(out) + 2-oxoglutarate(in)</text>
        <dbReference type="Rhea" id="RHEA:71755"/>
        <dbReference type="ChEBI" id="CHEBI:16810"/>
        <dbReference type="ChEBI" id="CHEBI:72701"/>
    </reaction>
</comment>
<evidence type="ECO:0000256" key="1">
    <source>
        <dbReference type="ARBA" id="ARBA00004448"/>
    </source>
</evidence>
<dbReference type="InterPro" id="IPR051752">
    <property type="entry name" value="Mito_2-oxodicarb_carrier"/>
</dbReference>
<evidence type="ECO:0000256" key="16">
    <source>
        <dbReference type="ARBA" id="ARBA00048303"/>
    </source>
</evidence>
<reference evidence="23" key="3">
    <citation type="submission" date="2020-05" db="UniProtKB">
        <authorList>
            <consortium name="EnsemblMetazoa"/>
        </authorList>
    </citation>
    <scope>IDENTIFICATION</scope>
    <source>
        <strain evidence="23">USDA</strain>
    </source>
</reference>
<dbReference type="PANTHER" id="PTHR46356">
    <property type="entry name" value="MITOCHONDRIAL 2-OXODICARBOXYLATE CARRIER"/>
    <property type="match status" value="1"/>
</dbReference>
<dbReference type="Proteomes" id="UP000009046">
    <property type="component" value="Unassembled WGS sequence"/>
</dbReference>
<dbReference type="Gene3D" id="1.50.40.10">
    <property type="entry name" value="Mitochondrial carrier domain"/>
    <property type="match status" value="1"/>
</dbReference>
<comment type="similarity">
    <text evidence="2 21">Belongs to the mitochondrial carrier (TC 2.A.29) family.</text>
</comment>
<evidence type="ECO:0000313" key="24">
    <source>
        <dbReference type="Proteomes" id="UP000009046"/>
    </source>
</evidence>
<evidence type="ECO:0000256" key="12">
    <source>
        <dbReference type="ARBA" id="ARBA00041874"/>
    </source>
</evidence>
<gene>
    <name evidence="23" type="primary">8237596</name>
    <name evidence="22" type="ORF">Phum_PHUM392340</name>
</gene>
<evidence type="ECO:0000256" key="10">
    <source>
        <dbReference type="ARBA" id="ARBA00036018"/>
    </source>
</evidence>
<dbReference type="GeneID" id="8237596"/>
<feature type="repeat" description="Solcar" evidence="20">
    <location>
        <begin position="213"/>
        <end position="299"/>
    </location>
</feature>
<dbReference type="eggNOG" id="KOG0754">
    <property type="taxonomic scope" value="Eukaryota"/>
</dbReference>
<comment type="subcellular location">
    <subcellularLocation>
        <location evidence="1">Mitochondrion inner membrane</location>
        <topology evidence="1">Multi-pass membrane protein</topology>
    </subcellularLocation>
</comment>
<proteinExistence type="inferred from homology"/>
<keyword evidence="7" id="KW-1133">Transmembrane helix</keyword>
<dbReference type="SUPFAM" id="SSF103506">
    <property type="entry name" value="Mitochondrial carrier"/>
    <property type="match status" value="1"/>
</dbReference>
<evidence type="ECO:0000256" key="17">
    <source>
        <dbReference type="ARBA" id="ARBA00048581"/>
    </source>
</evidence>
<evidence type="ECO:0000256" key="15">
    <source>
        <dbReference type="ARBA" id="ARBA00048003"/>
    </source>
</evidence>
<sequence length="309" mass="34603">MEKPRSKFIDGALQIISGGSAGFIEVCFMHPLDLIKTRIQIQSNKTSIILPNGNDSKYRYNGIIDCLIKISKYEGISSFYKGILPPLMAETPKRAIKFFTFQQYKNLFLFGSENPTPLTYSLAGACSGITEAVFVNPFEVVKIYLQSNKSKSKEVPSAWHVTKEIYKSNGFGLNGLNKGLSGTIARNGIFNMVYFGFYHSVKDILPKNNGKIENFLAHLLIGFTSGSLASCVNIPFDVAKSRIQAPQNDGKYKKLIPTMQIIAREEGWRALYKGLLPKIMRLGPGGAIMLIIYDYSYEFLKNFLNVMQQ</sequence>
<evidence type="ECO:0000256" key="2">
    <source>
        <dbReference type="ARBA" id="ARBA00006375"/>
    </source>
</evidence>
<keyword evidence="5" id="KW-0677">Repeat</keyword>
<comment type="catalytic activity">
    <reaction evidence="14">
        <text>heptanedioate(in) + 2-oxoglutarate(out) = heptanedioate(out) + 2-oxoglutarate(in)</text>
        <dbReference type="Rhea" id="RHEA:71759"/>
        <dbReference type="ChEBI" id="CHEBI:16810"/>
        <dbReference type="ChEBI" id="CHEBI:36165"/>
    </reaction>
</comment>
<dbReference type="VEuPathDB" id="VectorBase:PHUM392340"/>
<dbReference type="HOGENOM" id="CLU_015166_5_2_1"/>
<dbReference type="EMBL" id="DS235451">
    <property type="protein sequence ID" value="EEB15852.1"/>
    <property type="molecule type" value="Genomic_DNA"/>
</dbReference>
<evidence type="ECO:0000256" key="18">
    <source>
        <dbReference type="ARBA" id="ARBA00048920"/>
    </source>
</evidence>
<comment type="catalytic activity">
    <reaction evidence="19">
        <text>hexanedioate(in) + 2-oxoglutarate(out) = hexanedioate(out) + 2-oxoglutarate(in)</text>
        <dbReference type="Rhea" id="RHEA:71743"/>
        <dbReference type="ChEBI" id="CHEBI:16810"/>
        <dbReference type="ChEBI" id="CHEBI:17128"/>
    </reaction>
</comment>
<accession>E0VR46</accession>
<evidence type="ECO:0000256" key="9">
    <source>
        <dbReference type="ARBA" id="ARBA00023136"/>
    </source>
</evidence>
<dbReference type="AlphaFoldDB" id="E0VR46"/>
<comment type="catalytic activity">
    <reaction evidence="10">
        <text>2-oxoadipate(in) + 2-oxoglutarate(out) = 2-oxoadipate(out) + 2-oxoglutarate(in)</text>
        <dbReference type="Rhea" id="RHEA:71739"/>
        <dbReference type="ChEBI" id="CHEBI:16810"/>
        <dbReference type="ChEBI" id="CHEBI:57499"/>
    </reaction>
</comment>
<evidence type="ECO:0000313" key="23">
    <source>
        <dbReference type="EnsemblMetazoa" id="PHUM392340-PA"/>
    </source>
</evidence>
<keyword evidence="9 20" id="KW-0472">Membrane</keyword>
<comment type="function">
    <text evidence="13">Transports dicarboxylates across the inner membranes of mitochondria by a counter-exchange mechanism. Can transport 2-oxoadipate (2-oxohexanedioate), 2-oxoglutarate, adipate (hexanedioate), glutarate, and to a lesser extent, pimelate (heptanedioate), 2-oxopimelate (2-oxoheptanedioate), 2-aminoadipate (2-aminohexanedioate), oxaloacetate, and citrate. Plays a central role in catabolism of lysine, hydroxylysine, and tryptophan, by transporting common metabolite intermediates (such as 2-oxoadipate) into the mitochondria, where it is converted into acetyl-CoA and can enter the citric acid (TCA) cycle.</text>
</comment>
<keyword evidence="3 21" id="KW-0813">Transport</keyword>
<feature type="repeat" description="Solcar" evidence="20">
    <location>
        <begin position="115"/>
        <end position="204"/>
    </location>
</feature>
<evidence type="ECO:0000313" key="22">
    <source>
        <dbReference type="EMBL" id="EEB15852.1"/>
    </source>
</evidence>
<evidence type="ECO:0000256" key="14">
    <source>
        <dbReference type="ARBA" id="ARBA00047537"/>
    </source>
</evidence>
<reference evidence="22" key="2">
    <citation type="submission" date="2007-04" db="EMBL/GenBank/DDBJ databases">
        <title>The genome of the human body louse.</title>
        <authorList>
            <consortium name="The Human Body Louse Genome Consortium"/>
            <person name="Kirkness E."/>
            <person name="Walenz B."/>
            <person name="Hass B."/>
            <person name="Bruggner R."/>
            <person name="Strausberg R."/>
        </authorList>
    </citation>
    <scope>NUCLEOTIDE SEQUENCE</scope>
    <source>
        <strain evidence="22">USDA</strain>
    </source>
</reference>
<comment type="catalytic activity">
    <reaction evidence="16">
        <text>L-2-aminoadipate(in) + 2-oxoglutarate(out) = L-2-aminoadipate(out) + 2-oxoglutarate(in)</text>
        <dbReference type="Rhea" id="RHEA:71747"/>
        <dbReference type="ChEBI" id="CHEBI:16810"/>
        <dbReference type="ChEBI" id="CHEBI:58672"/>
    </reaction>
</comment>
<name>E0VR46_PEDHC</name>
<dbReference type="CTD" id="8237596"/>
<evidence type="ECO:0000256" key="3">
    <source>
        <dbReference type="ARBA" id="ARBA00022448"/>
    </source>
</evidence>
<evidence type="ECO:0000256" key="11">
    <source>
        <dbReference type="ARBA" id="ARBA00039747"/>
    </source>
</evidence>
<evidence type="ECO:0000256" key="5">
    <source>
        <dbReference type="ARBA" id="ARBA00022737"/>
    </source>
</evidence>
<dbReference type="EnsemblMetazoa" id="PHUM392340-RA">
    <property type="protein sequence ID" value="PHUM392340-PA"/>
    <property type="gene ID" value="PHUM392340"/>
</dbReference>
<evidence type="ECO:0000256" key="21">
    <source>
        <dbReference type="RuleBase" id="RU000488"/>
    </source>
</evidence>
<dbReference type="Pfam" id="PF00153">
    <property type="entry name" value="Mito_carr"/>
    <property type="match status" value="3"/>
</dbReference>
<evidence type="ECO:0000256" key="7">
    <source>
        <dbReference type="ARBA" id="ARBA00022989"/>
    </source>
</evidence>
<dbReference type="InterPro" id="IPR018108">
    <property type="entry name" value="MCP_transmembrane"/>
</dbReference>
<comment type="catalytic activity">
    <reaction evidence="18">
        <text>glutarate(in) + 2-oxoglutarate(out) = glutarate(out) + 2-oxoglutarate(in)</text>
        <dbReference type="Rhea" id="RHEA:71751"/>
        <dbReference type="ChEBI" id="CHEBI:16810"/>
        <dbReference type="ChEBI" id="CHEBI:30921"/>
    </reaction>
</comment>
<keyword evidence="6" id="KW-0999">Mitochondrion inner membrane</keyword>
<dbReference type="STRING" id="121224.E0VR46"/>
<dbReference type="InterPro" id="IPR023395">
    <property type="entry name" value="MCP_dom_sf"/>
</dbReference>
<dbReference type="EMBL" id="AAZO01004593">
    <property type="status" value="NOT_ANNOTATED_CDS"/>
    <property type="molecule type" value="Genomic_DNA"/>
</dbReference>
<dbReference type="InParanoid" id="E0VR46"/>
<evidence type="ECO:0000256" key="19">
    <source>
        <dbReference type="ARBA" id="ARBA00048998"/>
    </source>
</evidence>
<dbReference type="RefSeq" id="XP_002428590.1">
    <property type="nucleotide sequence ID" value="XM_002428545.1"/>
</dbReference>
<dbReference type="PROSITE" id="PS50920">
    <property type="entry name" value="SOLCAR"/>
    <property type="match status" value="3"/>
</dbReference>
<dbReference type="OrthoDB" id="434783at2759"/>
<comment type="catalytic activity">
    <reaction evidence="15">
        <text>citrate(in) + 2-oxoglutarate(out) = citrate(out) + 2-oxoglutarate(in)</text>
        <dbReference type="Rhea" id="RHEA:71763"/>
        <dbReference type="ChEBI" id="CHEBI:16810"/>
        <dbReference type="ChEBI" id="CHEBI:16947"/>
    </reaction>
</comment>
<evidence type="ECO:0000256" key="6">
    <source>
        <dbReference type="ARBA" id="ARBA00022792"/>
    </source>
</evidence>
<evidence type="ECO:0000256" key="4">
    <source>
        <dbReference type="ARBA" id="ARBA00022692"/>
    </source>
</evidence>
<organism>
    <name type="scientific">Pediculus humanus subsp. corporis</name>
    <name type="common">Body louse</name>
    <dbReference type="NCBI Taxonomy" id="121224"/>
    <lineage>
        <taxon>Eukaryota</taxon>
        <taxon>Metazoa</taxon>
        <taxon>Ecdysozoa</taxon>
        <taxon>Arthropoda</taxon>
        <taxon>Hexapoda</taxon>
        <taxon>Insecta</taxon>
        <taxon>Pterygota</taxon>
        <taxon>Neoptera</taxon>
        <taxon>Paraneoptera</taxon>
        <taxon>Psocodea</taxon>
        <taxon>Troctomorpha</taxon>
        <taxon>Phthiraptera</taxon>
        <taxon>Anoplura</taxon>
        <taxon>Pediculidae</taxon>
        <taxon>Pediculus</taxon>
    </lineage>
</organism>
<reference evidence="22" key="1">
    <citation type="submission" date="2007-04" db="EMBL/GenBank/DDBJ databases">
        <title>Annotation of Pediculus humanus corporis strain USDA.</title>
        <authorList>
            <person name="Kirkness E."/>
            <person name="Hannick L."/>
            <person name="Hass B."/>
            <person name="Bruggner R."/>
            <person name="Lawson D."/>
            <person name="Bidwell S."/>
            <person name="Joardar V."/>
            <person name="Caler E."/>
            <person name="Walenz B."/>
            <person name="Inman J."/>
            <person name="Schobel S."/>
            <person name="Galinsky K."/>
            <person name="Amedeo P."/>
            <person name="Strausberg R."/>
        </authorList>
    </citation>
    <scope>NUCLEOTIDE SEQUENCE</scope>
    <source>
        <strain evidence="22">USDA</strain>
    </source>
</reference>
<dbReference type="FunCoup" id="E0VR46">
    <property type="interactions" value="120"/>
</dbReference>
<evidence type="ECO:0000256" key="13">
    <source>
        <dbReference type="ARBA" id="ARBA00046087"/>
    </source>
</evidence>
<dbReference type="GO" id="GO:0005743">
    <property type="term" value="C:mitochondrial inner membrane"/>
    <property type="evidence" value="ECO:0007669"/>
    <property type="project" value="UniProtKB-SubCell"/>
</dbReference>
<dbReference type="PANTHER" id="PTHR46356:SF1">
    <property type="entry name" value="MITOCHONDRIAL 2-OXODICARBOXYLATE CARRIER"/>
    <property type="match status" value="1"/>
</dbReference>
<dbReference type="OMA" id="LPFQYQF"/>